<dbReference type="AlphaFoldDB" id="A0A9P1KYS5"/>
<proteinExistence type="predicted"/>
<protein>
    <submittedName>
        <fullName evidence="1">Uncharacterized protein</fullName>
    </submittedName>
</protein>
<evidence type="ECO:0000313" key="2">
    <source>
        <dbReference type="Proteomes" id="UP000049685"/>
    </source>
</evidence>
<dbReference type="EMBL" id="CDNY01000004">
    <property type="protein sequence ID" value="CEN31421.1"/>
    <property type="molecule type" value="Genomic_DNA"/>
</dbReference>
<name>A0A9P1KYS5_PARSO</name>
<gene>
    <name evidence="1" type="ORF">UMC4404_32951</name>
</gene>
<reference evidence="2" key="1">
    <citation type="submission" date="2015-01" db="EMBL/GenBank/DDBJ databases">
        <authorList>
            <person name="Aslett A.Martin."/>
            <person name="De Silva Nishadi"/>
        </authorList>
    </citation>
    <scope>NUCLEOTIDE SEQUENCE [LARGE SCALE GENOMIC DNA]</scope>
    <source>
        <strain evidence="2">UMC4404</strain>
    </source>
</reference>
<comment type="caution">
    <text evidence="1">The sequence shown here is derived from an EMBL/GenBank/DDBJ whole genome shotgun (WGS) entry which is preliminary data.</text>
</comment>
<organism evidence="1 2">
    <name type="scientific">Paraclostridium sordellii</name>
    <name type="common">Clostridium sordellii</name>
    <dbReference type="NCBI Taxonomy" id="1505"/>
    <lineage>
        <taxon>Bacteria</taxon>
        <taxon>Bacillati</taxon>
        <taxon>Bacillota</taxon>
        <taxon>Clostridia</taxon>
        <taxon>Peptostreptococcales</taxon>
        <taxon>Peptostreptococcaceae</taxon>
        <taxon>Paraclostridium</taxon>
    </lineage>
</organism>
<evidence type="ECO:0000313" key="1">
    <source>
        <dbReference type="EMBL" id="CEN31421.1"/>
    </source>
</evidence>
<dbReference type="Proteomes" id="UP000049685">
    <property type="component" value="Unassembled WGS sequence"/>
</dbReference>
<sequence>MIRYNQTVTNISNIKDCFFQGGGGNMTVNFISEVYCDEESLNFSCKDIELFYSIYQLNFLIAEKSIDFITFSKKHEKLLGRADWLAKWNKKDKELINSKIMTTITSNNLSCEFANKLSDRINRAINYFDILELEENEFVKYQTIFNYLTQVLSQIENFINRSIKAENYIQIETFKVNYSVYTNSYKSASSYEDADFQCIAA</sequence>
<accession>A0A9P1KYS5</accession>